<evidence type="ECO:0000256" key="10">
    <source>
        <dbReference type="SAM" id="MobiDB-lite"/>
    </source>
</evidence>
<name>A0A0G1E864_9BACT</name>
<dbReference type="Pfam" id="PF09190">
    <property type="entry name" value="DALR_2"/>
    <property type="match status" value="1"/>
</dbReference>
<dbReference type="InterPro" id="IPR014729">
    <property type="entry name" value="Rossmann-like_a/b/a_fold"/>
</dbReference>
<dbReference type="GO" id="GO:0004817">
    <property type="term" value="F:cysteine-tRNA ligase activity"/>
    <property type="evidence" value="ECO:0007669"/>
    <property type="project" value="InterPro"/>
</dbReference>
<dbReference type="PANTHER" id="PTHR10890:SF3">
    <property type="entry name" value="CYSTEINE--TRNA LIGASE, CYTOPLASMIC"/>
    <property type="match status" value="1"/>
</dbReference>
<evidence type="ECO:0000256" key="3">
    <source>
        <dbReference type="ARBA" id="ARBA00011245"/>
    </source>
</evidence>
<evidence type="ECO:0000256" key="4">
    <source>
        <dbReference type="ARBA" id="ARBA00014738"/>
    </source>
</evidence>
<dbReference type="PATRIC" id="fig|1618425.3.peg.325"/>
<comment type="cofactor">
    <cofactor evidence="1">
        <name>Zn(2+)</name>
        <dbReference type="ChEBI" id="CHEBI:29105"/>
    </cofactor>
</comment>
<dbReference type="Pfam" id="PF01406">
    <property type="entry name" value="tRNA-synt_1e"/>
    <property type="match status" value="1"/>
</dbReference>
<keyword evidence="8" id="KW-0862">Zinc</keyword>
<reference evidence="12 13" key="1">
    <citation type="journal article" date="2015" name="Nature">
        <title>rRNA introns, odd ribosomes, and small enigmatic genomes across a large radiation of phyla.</title>
        <authorList>
            <person name="Brown C.T."/>
            <person name="Hug L.A."/>
            <person name="Thomas B.C."/>
            <person name="Sharon I."/>
            <person name="Castelle C.J."/>
            <person name="Singh A."/>
            <person name="Wilkins M.J."/>
            <person name="Williams K.H."/>
            <person name="Banfield J.F."/>
        </authorList>
    </citation>
    <scope>NUCLEOTIDE SEQUENCE [LARGE SCALE GENOMIC DNA]</scope>
</reference>
<dbReference type="PANTHER" id="PTHR10890">
    <property type="entry name" value="CYSTEINYL-TRNA SYNTHETASE"/>
    <property type="match status" value="1"/>
</dbReference>
<dbReference type="EMBL" id="LCEJ01000014">
    <property type="protein sequence ID" value="KKS70763.1"/>
    <property type="molecule type" value="Genomic_DNA"/>
</dbReference>
<gene>
    <name evidence="12" type="ORF">UV41_C0014G0017</name>
</gene>
<keyword evidence="5 12" id="KW-0436">Ligase</keyword>
<dbReference type="Gene3D" id="3.40.50.620">
    <property type="entry name" value="HUPs"/>
    <property type="match status" value="1"/>
</dbReference>
<evidence type="ECO:0000256" key="8">
    <source>
        <dbReference type="ARBA" id="ARBA00022833"/>
    </source>
</evidence>
<dbReference type="Gene3D" id="1.20.120.640">
    <property type="entry name" value="Anticodon-binding domain of a subclass of class I aminoacyl-tRNA synthetases"/>
    <property type="match status" value="1"/>
</dbReference>
<dbReference type="GO" id="GO:0046872">
    <property type="term" value="F:metal ion binding"/>
    <property type="evidence" value="ECO:0007669"/>
    <property type="project" value="UniProtKB-KW"/>
</dbReference>
<dbReference type="InterPro" id="IPR024909">
    <property type="entry name" value="Cys-tRNA/MSH_ligase"/>
</dbReference>
<dbReference type="InterPro" id="IPR032678">
    <property type="entry name" value="tRNA-synt_1_cat_dom"/>
</dbReference>
<dbReference type="GO" id="GO:0005524">
    <property type="term" value="F:ATP binding"/>
    <property type="evidence" value="ECO:0007669"/>
    <property type="project" value="UniProtKB-KW"/>
</dbReference>
<dbReference type="InterPro" id="IPR009080">
    <property type="entry name" value="tRNAsynth_Ia_anticodon-bd"/>
</dbReference>
<feature type="domain" description="Cysteinyl-tRNA synthetase class Ia DALR" evidence="11">
    <location>
        <begin position="127"/>
        <end position="177"/>
    </location>
</feature>
<keyword evidence="9" id="KW-0067">ATP-binding</keyword>
<dbReference type="GO" id="GO:0006423">
    <property type="term" value="P:cysteinyl-tRNA aminoacylation"/>
    <property type="evidence" value="ECO:0007669"/>
    <property type="project" value="InterPro"/>
</dbReference>
<evidence type="ECO:0000313" key="13">
    <source>
        <dbReference type="Proteomes" id="UP000034785"/>
    </source>
</evidence>
<keyword evidence="6" id="KW-0479">Metal-binding</keyword>
<dbReference type="AlphaFoldDB" id="A0A0G1E864"/>
<proteinExistence type="predicted"/>
<feature type="region of interest" description="Disordered" evidence="10">
    <location>
        <begin position="193"/>
        <end position="214"/>
    </location>
</feature>
<dbReference type="SMART" id="SM00840">
    <property type="entry name" value="DALR_2"/>
    <property type="match status" value="1"/>
</dbReference>
<evidence type="ECO:0000256" key="7">
    <source>
        <dbReference type="ARBA" id="ARBA00022741"/>
    </source>
</evidence>
<evidence type="ECO:0000256" key="5">
    <source>
        <dbReference type="ARBA" id="ARBA00022598"/>
    </source>
</evidence>
<dbReference type="SUPFAM" id="SSF47323">
    <property type="entry name" value="Anticodon-binding domain of a subclass of class I aminoacyl-tRNA synthetases"/>
    <property type="match status" value="1"/>
</dbReference>
<feature type="non-terminal residue" evidence="12">
    <location>
        <position position="214"/>
    </location>
</feature>
<evidence type="ECO:0000256" key="1">
    <source>
        <dbReference type="ARBA" id="ARBA00001947"/>
    </source>
</evidence>
<comment type="subunit">
    <text evidence="3">Monomer.</text>
</comment>
<comment type="caution">
    <text evidence="12">The sequence shown here is derived from an EMBL/GenBank/DDBJ whole genome shotgun (WGS) entry which is preliminary data.</text>
</comment>
<dbReference type="SUPFAM" id="SSF52374">
    <property type="entry name" value="Nucleotidylyl transferase"/>
    <property type="match status" value="1"/>
</dbReference>
<dbReference type="InterPro" id="IPR015273">
    <property type="entry name" value="Cys-tRNA-synt_Ia_DALR"/>
</dbReference>
<dbReference type="GO" id="GO:0005829">
    <property type="term" value="C:cytosol"/>
    <property type="evidence" value="ECO:0007669"/>
    <property type="project" value="TreeGrafter"/>
</dbReference>
<evidence type="ECO:0000259" key="11">
    <source>
        <dbReference type="SMART" id="SM00840"/>
    </source>
</evidence>
<dbReference type="Proteomes" id="UP000034785">
    <property type="component" value="Unassembled WGS sequence"/>
</dbReference>
<keyword evidence="7" id="KW-0547">Nucleotide-binding</keyword>
<evidence type="ECO:0000256" key="9">
    <source>
        <dbReference type="ARBA" id="ARBA00022840"/>
    </source>
</evidence>
<accession>A0A0G1E864</accession>
<evidence type="ECO:0000256" key="2">
    <source>
        <dbReference type="ARBA" id="ARBA00004496"/>
    </source>
</evidence>
<evidence type="ECO:0000256" key="6">
    <source>
        <dbReference type="ARBA" id="ARBA00022723"/>
    </source>
</evidence>
<protein>
    <recommendedName>
        <fullName evidence="4">Cysteine--tRNA ligase</fullName>
    </recommendedName>
</protein>
<organism evidence="12 13">
    <name type="scientific">Candidatus Daviesbacteria bacterium GW2011_GWA2_42_7</name>
    <dbReference type="NCBI Taxonomy" id="1618425"/>
    <lineage>
        <taxon>Bacteria</taxon>
        <taxon>Candidatus Daviesiibacteriota</taxon>
    </lineage>
</organism>
<evidence type="ECO:0000313" key="12">
    <source>
        <dbReference type="EMBL" id="KKS70763.1"/>
    </source>
</evidence>
<sequence length="214" mass="24267">MLCGNETLDIHGGGEDLRQTHHPNEIAQSEAVTGKLFVRHWVHGAFILVDGKRMGKSLGNAYLVDDLEKRGFDPLVLRYLYLTGNYREIFNFTWESLTAAQNALNNLRETIRNWDQPVVGCAEHEQRFTEALDNDLNTAQALAILWELVKSDYPTSAKAGSLLKMDQVLGLGLAEFVAKKIDVPENVMELVSQREEARKNSDYHKSDQLRKQIK</sequence>
<comment type="subcellular location">
    <subcellularLocation>
        <location evidence="2">Cytoplasm</location>
    </subcellularLocation>
</comment>